<evidence type="ECO:0000313" key="4">
    <source>
        <dbReference type="Proteomes" id="UP000000226"/>
    </source>
</evidence>
<keyword evidence="4" id="KW-1185">Reference proteome</keyword>
<feature type="region of interest" description="Disordered" evidence="1">
    <location>
        <begin position="1"/>
        <end position="57"/>
    </location>
</feature>
<feature type="compositionally biased region" description="Polar residues" evidence="1">
    <location>
        <begin position="273"/>
        <end position="286"/>
    </location>
</feature>
<gene>
    <name evidence="3" type="ORF">PHAVU_008G013700g</name>
</gene>
<dbReference type="GO" id="GO:0005634">
    <property type="term" value="C:nucleus"/>
    <property type="evidence" value="ECO:0007669"/>
    <property type="project" value="TreeGrafter"/>
</dbReference>
<evidence type="ECO:0000256" key="1">
    <source>
        <dbReference type="SAM" id="MobiDB-lite"/>
    </source>
</evidence>
<feature type="region of interest" description="Disordered" evidence="1">
    <location>
        <begin position="353"/>
        <end position="374"/>
    </location>
</feature>
<dbReference type="InterPro" id="IPR039278">
    <property type="entry name" value="Red1"/>
</dbReference>
<name>V7B304_PHAVU</name>
<dbReference type="EMBL" id="CM002295">
    <property type="protein sequence ID" value="ESW11243.1"/>
    <property type="molecule type" value="Genomic_DNA"/>
</dbReference>
<dbReference type="PANTHER" id="PTHR21563:SF3">
    <property type="entry name" value="ZINC FINGER C3H1 DOMAIN-CONTAINING PROTEIN"/>
    <property type="match status" value="1"/>
</dbReference>
<dbReference type="Pfam" id="PF10650">
    <property type="entry name" value="zf-C3H1"/>
    <property type="match status" value="1"/>
</dbReference>
<feature type="domain" description="Putative zinc-finger" evidence="2">
    <location>
        <begin position="871"/>
        <end position="889"/>
    </location>
</feature>
<evidence type="ECO:0000259" key="2">
    <source>
        <dbReference type="Pfam" id="PF10650"/>
    </source>
</evidence>
<dbReference type="STRING" id="3885.V7B304"/>
<reference evidence="4" key="1">
    <citation type="journal article" date="2014" name="Nat. Genet.">
        <title>A reference genome for common bean and genome-wide analysis of dual domestications.</title>
        <authorList>
            <person name="Schmutz J."/>
            <person name="McClean P.E."/>
            <person name="Mamidi S."/>
            <person name="Wu G.A."/>
            <person name="Cannon S.B."/>
            <person name="Grimwood J."/>
            <person name="Jenkins J."/>
            <person name="Shu S."/>
            <person name="Song Q."/>
            <person name="Chavarro C."/>
            <person name="Torres-Torres M."/>
            <person name="Geffroy V."/>
            <person name="Moghaddam S.M."/>
            <person name="Gao D."/>
            <person name="Abernathy B."/>
            <person name="Barry K."/>
            <person name="Blair M."/>
            <person name="Brick M.A."/>
            <person name="Chovatia M."/>
            <person name="Gepts P."/>
            <person name="Goodstein D.M."/>
            <person name="Gonzales M."/>
            <person name="Hellsten U."/>
            <person name="Hyten D.L."/>
            <person name="Jia G."/>
            <person name="Kelly J.D."/>
            <person name="Kudrna D."/>
            <person name="Lee R."/>
            <person name="Richard M.M."/>
            <person name="Miklas P.N."/>
            <person name="Osorno J.M."/>
            <person name="Rodrigues J."/>
            <person name="Thareau V."/>
            <person name="Urrea C.A."/>
            <person name="Wang M."/>
            <person name="Yu Y."/>
            <person name="Zhang M."/>
            <person name="Wing R.A."/>
            <person name="Cregan P.B."/>
            <person name="Rokhsar D.S."/>
            <person name="Jackson S.A."/>
        </authorList>
    </citation>
    <scope>NUCLEOTIDE SEQUENCE [LARGE SCALE GENOMIC DNA]</scope>
    <source>
        <strain evidence="4">cv. G19833</strain>
    </source>
</reference>
<feature type="compositionally biased region" description="Polar residues" evidence="1">
    <location>
        <begin position="608"/>
        <end position="630"/>
    </location>
</feature>
<dbReference type="InterPro" id="IPR019607">
    <property type="entry name" value="Putative_zinc-finger_domain"/>
</dbReference>
<evidence type="ECO:0000313" key="3">
    <source>
        <dbReference type="EMBL" id="ESW11243.1"/>
    </source>
</evidence>
<feature type="region of interest" description="Disordered" evidence="1">
    <location>
        <begin position="120"/>
        <end position="141"/>
    </location>
</feature>
<feature type="region of interest" description="Disordered" evidence="1">
    <location>
        <begin position="578"/>
        <end position="630"/>
    </location>
</feature>
<dbReference type="PANTHER" id="PTHR21563">
    <property type="entry name" value="ZINC FINGER C3H1 DOMAIN-CONTAINING PROTEIN"/>
    <property type="match status" value="1"/>
</dbReference>
<dbReference type="InterPro" id="IPR011990">
    <property type="entry name" value="TPR-like_helical_dom_sf"/>
</dbReference>
<dbReference type="SUPFAM" id="SSF48452">
    <property type="entry name" value="TPR-like"/>
    <property type="match status" value="1"/>
</dbReference>
<dbReference type="GO" id="GO:0000178">
    <property type="term" value="C:exosome (RNase complex)"/>
    <property type="evidence" value="ECO:0007669"/>
    <property type="project" value="TreeGrafter"/>
</dbReference>
<protein>
    <recommendedName>
        <fullName evidence="2">Putative zinc-finger domain-containing protein</fullName>
    </recommendedName>
</protein>
<dbReference type="OMA" id="TVLEAWH"/>
<feature type="region of interest" description="Disordered" evidence="1">
    <location>
        <begin position="247"/>
        <end position="293"/>
    </location>
</feature>
<dbReference type="OrthoDB" id="1922977at2759"/>
<feature type="region of interest" description="Disordered" evidence="1">
    <location>
        <begin position="691"/>
        <end position="712"/>
    </location>
</feature>
<proteinExistence type="predicted"/>
<accession>V7B304</accession>
<dbReference type="Proteomes" id="UP000000226">
    <property type="component" value="Chromosome 8"/>
</dbReference>
<dbReference type="Gramene" id="ESW11243">
    <property type="protein sequence ID" value="ESW11243"/>
    <property type="gene ID" value="PHAVU_008G013700g"/>
</dbReference>
<organism evidence="3 4">
    <name type="scientific">Phaseolus vulgaris</name>
    <name type="common">Kidney bean</name>
    <name type="synonym">French bean</name>
    <dbReference type="NCBI Taxonomy" id="3885"/>
    <lineage>
        <taxon>Eukaryota</taxon>
        <taxon>Viridiplantae</taxon>
        <taxon>Streptophyta</taxon>
        <taxon>Embryophyta</taxon>
        <taxon>Tracheophyta</taxon>
        <taxon>Spermatophyta</taxon>
        <taxon>Magnoliopsida</taxon>
        <taxon>eudicotyledons</taxon>
        <taxon>Gunneridae</taxon>
        <taxon>Pentapetalae</taxon>
        <taxon>rosids</taxon>
        <taxon>fabids</taxon>
        <taxon>Fabales</taxon>
        <taxon>Fabaceae</taxon>
        <taxon>Papilionoideae</taxon>
        <taxon>50 kb inversion clade</taxon>
        <taxon>NPAAA clade</taxon>
        <taxon>indigoferoid/millettioid clade</taxon>
        <taxon>Phaseoleae</taxon>
        <taxon>Phaseolus</taxon>
    </lineage>
</organism>
<dbReference type="eggNOG" id="KOG4839">
    <property type="taxonomic scope" value="Eukaryota"/>
</dbReference>
<feature type="compositionally biased region" description="Basic and acidic residues" evidence="1">
    <location>
        <begin position="247"/>
        <end position="261"/>
    </location>
</feature>
<sequence length="1675" mass="186408">MHHHTVNLPPSTTTVPAAVKNLDLPSLPPKTKEEGELSSDADDDAEDNLESLNVQSTPAVVTGSVPLVRKSTLGVQDGSTNVQLQTTTQPTVQKDLKKNQLPPKSSPWIGHVGTDKNLVISFSDDDSGSDHETKGNTSRLDSSIKRTISSLGKVNKLKQTSLPKEVPKGSSLSRTFVSSMTKIPGSNSKGVGSMPLAQGSRARNFNLVNKNLVRTRDQGLVSNDNKLQDLRHQIALRESELKLKAAQHNKENVSVLSKDHSAMNPKKPVVMPSKSTPVSSGPTQFEPTEPARKRLKHSTSNGVSQAVESQQEFPAVKSLLPPKDSTLGNYYPQERNKVDRGQKEIPLCRAEPKSGISRRQPDNNIDNPLENMPRGDVNYGCNQTEKSSRLVNPGVASNQNAVPANRSSDTVSKSFEALSNAVLLNHNGNVNASEHTNVDFQSFFGMEELIDKELEEAQEHRHKCEIEERNALKAYLKAQRSLLEANARCTNLYHKRELYSAKVRSLILSSSGLSWPSGQHQHPDIELDYLPRLGYEMPTSSCQRLAEYNGINNPSFDFNNQGINKRNSNISNHHVTRANLGSEPFGEPDASTSEPLPQRDNYAADENYSPSDELGTSANENEESSLSGHVSNHHCDADYFRKQDSVSKLVDRDTTSNAIFSCDNPEDSLLLEAKLRSELFARFGARAKKRSNSCNEVEPAAERGGENEVGNEKTQVLQKVAVPHSRAEDIDLKGIESHERSVFVDMSENQSQQNIGGNSLIVNHSIGSSVQGDMPCEGHLSTNTLDIPPLIFRSAFSKLRGMFPFNTNQLQSKNMFINANDAPNGNSTSLSSNERKCSNVLAISMPVNIGNLLSDDSSYGHSAAVDPFWPLCMFELRGKCNNDECPWQHAKDYGDENIQHSDSNNAGRLPLHQQNWDGVAKVPECHKATILPTYLVGLDTLKADQFAYKPVVAHRNAQCWQKHFTLTLATSSLLGNGIPVDGPLLNGGNEPIEVHGAWNKQLSSFHWRSGSGAMADSEQSVEMALLILNHEINKVQGVRKALSVLSKALENDPTSVVLWIVYLLIYYGNLKPNDKDDMFLCAVKLCEESYVLWLMYINSQGKLDDRLIAYDTALSVLCQHASANPKDKVHESACILDLFLQMIHCLYISGNVEKAIERTYGIFPTTTKSNEPHHLSLSDILNCLTVSDKCVFWICCVYLVIYRRLPDAVVQKFESEKNLLDIEWPFVNLSEDDKEMAIKLVETAVESIDSFVYNESGKSEVNLRSAQLFSLNHLRCMAALDSRECFRDLLDKYIKLYPSCLELVLASARIQKLNIHVDSFMGFEEAINRWPKEVPGIHCIWNQYIENALHNQRTDLAKEITVRWFQDVWQGQDLPIEGMKITDKGNSCSSFGMGAKFVSDRSSTDHKQIDTMFGFLNLSLYNFFQNDKTAACTAFDKAKSTANFGGLEQCMRKYVMFLVYDALSLKEDGPDGAIKKILELYTDASSQALLVPKVLTRKIVDNIKKPRLQHLISNIISPVTFDCSLLNLILQSWFGSSLLPETTSDPKHLVDFVEAIMEAVPHNFQLAITVCKLLIKQYNSSDSKPASLLFWACSTLVNAILDSMPIPPEYVWVEAAELLHNAMGVEAILDRFYTRALAVYPFSIMLWKYFYKLYMTSGHAKDAVDAAKERGIELD</sequence>
<feature type="compositionally biased region" description="Acidic residues" evidence="1">
    <location>
        <begin position="36"/>
        <end position="49"/>
    </location>
</feature>